<feature type="region of interest" description="Disordered" evidence="1">
    <location>
        <begin position="1"/>
        <end position="25"/>
    </location>
</feature>
<name>A0A0E9QTT8_ANGAN</name>
<accession>A0A0E9QTT8</accession>
<sequence>MSRINMAMMPLDQHQQTLSKDQRGDGVLDQQIYYGST</sequence>
<evidence type="ECO:0000313" key="2">
    <source>
        <dbReference type="EMBL" id="JAH19518.1"/>
    </source>
</evidence>
<organism evidence="2">
    <name type="scientific">Anguilla anguilla</name>
    <name type="common">European freshwater eel</name>
    <name type="synonym">Muraena anguilla</name>
    <dbReference type="NCBI Taxonomy" id="7936"/>
    <lineage>
        <taxon>Eukaryota</taxon>
        <taxon>Metazoa</taxon>
        <taxon>Chordata</taxon>
        <taxon>Craniata</taxon>
        <taxon>Vertebrata</taxon>
        <taxon>Euteleostomi</taxon>
        <taxon>Actinopterygii</taxon>
        <taxon>Neopterygii</taxon>
        <taxon>Teleostei</taxon>
        <taxon>Anguilliformes</taxon>
        <taxon>Anguillidae</taxon>
        <taxon>Anguilla</taxon>
    </lineage>
</organism>
<evidence type="ECO:0000256" key="1">
    <source>
        <dbReference type="SAM" id="MobiDB-lite"/>
    </source>
</evidence>
<reference evidence="2" key="2">
    <citation type="journal article" date="2015" name="Fish Shellfish Immunol.">
        <title>Early steps in the European eel (Anguilla anguilla)-Vibrio vulnificus interaction in the gills: Role of the RtxA13 toxin.</title>
        <authorList>
            <person name="Callol A."/>
            <person name="Pajuelo D."/>
            <person name="Ebbesson L."/>
            <person name="Teles M."/>
            <person name="MacKenzie S."/>
            <person name="Amaro C."/>
        </authorList>
    </citation>
    <scope>NUCLEOTIDE SEQUENCE</scope>
</reference>
<dbReference type="AlphaFoldDB" id="A0A0E9QTT8"/>
<protein>
    <submittedName>
        <fullName evidence="2">Uncharacterized protein</fullName>
    </submittedName>
</protein>
<proteinExistence type="predicted"/>
<dbReference type="EMBL" id="GBXM01089059">
    <property type="protein sequence ID" value="JAH19518.1"/>
    <property type="molecule type" value="Transcribed_RNA"/>
</dbReference>
<reference evidence="2" key="1">
    <citation type="submission" date="2014-11" db="EMBL/GenBank/DDBJ databases">
        <authorList>
            <person name="Amaro Gonzalez C."/>
        </authorList>
    </citation>
    <scope>NUCLEOTIDE SEQUENCE</scope>
</reference>